<proteinExistence type="predicted"/>
<dbReference type="AlphaFoldDB" id="A0A8J7P8H6"/>
<dbReference type="Pfam" id="PF13432">
    <property type="entry name" value="TPR_16"/>
    <property type="match status" value="2"/>
</dbReference>
<comment type="caution">
    <text evidence="4">The sequence shown here is derived from an EMBL/GenBank/DDBJ whole genome shotgun (WGS) entry which is preliminary data.</text>
</comment>
<dbReference type="Pfam" id="PF00515">
    <property type="entry name" value="TPR_1"/>
    <property type="match status" value="1"/>
</dbReference>
<evidence type="ECO:0000256" key="2">
    <source>
        <dbReference type="ARBA" id="ARBA00022803"/>
    </source>
</evidence>
<organism evidence="4 5">
    <name type="scientific">Candidatus Obscuribacter phosphatis</name>
    <dbReference type="NCBI Taxonomy" id="1906157"/>
    <lineage>
        <taxon>Bacteria</taxon>
        <taxon>Bacillati</taxon>
        <taxon>Candidatus Melainabacteria</taxon>
        <taxon>Candidatus Obscuribacterales</taxon>
        <taxon>Candidatus Obscuribacteraceae</taxon>
        <taxon>Candidatus Obscuribacter</taxon>
    </lineage>
</organism>
<sequence>MRNRTTRRIQELGGLSSIEKKLSEDPHNLKSYLIKAEIERESKDFEKEVQTLSAAIKNISKAESQATLYALRAVAEMKLAQMEGRGRWQALSEQDMRKALQLNPLQADANNLAGQKLLEQEKAREALAAFNLAVKAAPKNTDFLKNRALALSANGDSRGACHDLEEAAKLAPDRYDIALILASLYERAGEFKKAETSYDKAISIRPNKLNLKLDKCQFYLRTKHFREAIKGLDKVYNTAPSNDDVLRMRGECYFNLKEYSKAIKDYTSAIEMSPEVAPLLRARAKVYRAMGKESLAKEDERRAQSY</sequence>
<gene>
    <name evidence="4" type="ORF">J0M35_16170</name>
</gene>
<dbReference type="PROSITE" id="PS50005">
    <property type="entry name" value="TPR"/>
    <property type="match status" value="2"/>
</dbReference>
<protein>
    <submittedName>
        <fullName evidence="4">Tetratricopeptide repeat protein</fullName>
    </submittedName>
</protein>
<dbReference type="InterPro" id="IPR011990">
    <property type="entry name" value="TPR-like_helical_dom_sf"/>
</dbReference>
<keyword evidence="2 3" id="KW-0802">TPR repeat</keyword>
<dbReference type="EMBL" id="JAFLCK010000027">
    <property type="protein sequence ID" value="MBN8661904.1"/>
    <property type="molecule type" value="Genomic_DNA"/>
</dbReference>
<dbReference type="InterPro" id="IPR050498">
    <property type="entry name" value="Ycf3"/>
</dbReference>
<accession>A0A8J7P8H6</accession>
<evidence type="ECO:0000313" key="4">
    <source>
        <dbReference type="EMBL" id="MBN8661904.1"/>
    </source>
</evidence>
<dbReference type="InterPro" id="IPR019734">
    <property type="entry name" value="TPR_rpt"/>
</dbReference>
<evidence type="ECO:0000313" key="5">
    <source>
        <dbReference type="Proteomes" id="UP000664277"/>
    </source>
</evidence>
<dbReference type="PANTHER" id="PTHR44858">
    <property type="entry name" value="TETRATRICOPEPTIDE REPEAT PROTEIN 6"/>
    <property type="match status" value="1"/>
</dbReference>
<dbReference type="Proteomes" id="UP000664277">
    <property type="component" value="Unassembled WGS sequence"/>
</dbReference>
<dbReference type="SMART" id="SM00028">
    <property type="entry name" value="TPR"/>
    <property type="match status" value="4"/>
</dbReference>
<feature type="repeat" description="TPR" evidence="3">
    <location>
        <begin position="175"/>
        <end position="208"/>
    </location>
</feature>
<feature type="repeat" description="TPR" evidence="3">
    <location>
        <begin position="243"/>
        <end position="276"/>
    </location>
</feature>
<evidence type="ECO:0000256" key="3">
    <source>
        <dbReference type="PROSITE-ProRule" id="PRU00339"/>
    </source>
</evidence>
<name>A0A8J7P8H6_9BACT</name>
<evidence type="ECO:0000256" key="1">
    <source>
        <dbReference type="ARBA" id="ARBA00022737"/>
    </source>
</evidence>
<dbReference type="PANTHER" id="PTHR44858:SF1">
    <property type="entry name" value="UDP-N-ACETYLGLUCOSAMINE--PEPTIDE N-ACETYLGLUCOSAMINYLTRANSFERASE SPINDLY-RELATED"/>
    <property type="match status" value="1"/>
</dbReference>
<dbReference type="SUPFAM" id="SSF48452">
    <property type="entry name" value="TPR-like"/>
    <property type="match status" value="1"/>
</dbReference>
<reference evidence="4" key="1">
    <citation type="submission" date="2021-02" db="EMBL/GenBank/DDBJ databases">
        <title>Genome-Resolved Metagenomics of a Microbial Community Performing Photosynthetic Biological Nutrient Removal.</title>
        <authorList>
            <person name="Mcdaniel E.A."/>
        </authorList>
    </citation>
    <scope>NUCLEOTIDE SEQUENCE</scope>
    <source>
        <strain evidence="4">UWPOB_OBS1</strain>
    </source>
</reference>
<keyword evidence="1" id="KW-0677">Repeat</keyword>
<dbReference type="Gene3D" id="1.25.40.10">
    <property type="entry name" value="Tetratricopeptide repeat domain"/>
    <property type="match status" value="1"/>
</dbReference>